<dbReference type="KEGG" id="lhi:JP39_11860"/>
<protein>
    <recommendedName>
        <fullName evidence="3">DUF4411 family protein</fullName>
    </recommendedName>
</protein>
<dbReference type="Pfam" id="PF14367">
    <property type="entry name" value="DUF4411"/>
    <property type="match status" value="1"/>
</dbReference>
<dbReference type="AlphaFoldDB" id="A0A0K2LFE6"/>
<evidence type="ECO:0000313" key="1">
    <source>
        <dbReference type="EMBL" id="ALB29995.1"/>
    </source>
</evidence>
<dbReference type="SUPFAM" id="SSF88723">
    <property type="entry name" value="PIN domain-like"/>
    <property type="match status" value="1"/>
</dbReference>
<dbReference type="STRING" id="1074467.JP39_11860"/>
<keyword evidence="2" id="KW-1185">Reference proteome</keyword>
<reference evidence="1 2" key="1">
    <citation type="submission" date="2015-08" db="EMBL/GenBank/DDBJ databases">
        <title>Genomic sequence of Lactobacillus heilongjiangensis DSM 28069, isolated from Chinese traditional pickle.</title>
        <authorList>
            <person name="Jiang X."/>
            <person name="Zheng B."/>
            <person name="Cheng H."/>
        </authorList>
    </citation>
    <scope>NUCLEOTIDE SEQUENCE [LARGE SCALE GENOMIC DNA]</scope>
    <source>
        <strain evidence="1 2">DSM 28069</strain>
    </source>
</reference>
<proteinExistence type="predicted"/>
<dbReference type="EMBL" id="CP012559">
    <property type="protein sequence ID" value="ALB29995.1"/>
    <property type="molecule type" value="Genomic_DNA"/>
</dbReference>
<sequence length="180" mass="21131">MSNLNSHARYVIDSNSFIEPFKRYYSMEHFPSYWEWMKQYLIDNSSEIVVPEVVFNELKNSKDKLATWISAYVEPVVFKEYGNDPAYFVEYGKIMNYLQDCGFYQRPAIDNWSQDWKADPKLIAIAAAYNLKIITFEQPAGHLDRRNPMKKEPKIPDIADYMGVSCVSLFQVEDELKLLI</sequence>
<name>A0A0K2LFE6_9LACO</name>
<evidence type="ECO:0008006" key="3">
    <source>
        <dbReference type="Google" id="ProtNLM"/>
    </source>
</evidence>
<dbReference type="Proteomes" id="UP000061546">
    <property type="component" value="Chromosome"/>
</dbReference>
<evidence type="ECO:0000313" key="2">
    <source>
        <dbReference type="Proteomes" id="UP000061546"/>
    </source>
</evidence>
<gene>
    <name evidence="1" type="ORF">JP39_11860</name>
</gene>
<dbReference type="InterPro" id="IPR016541">
    <property type="entry name" value="UCP008505"/>
</dbReference>
<dbReference type="RefSeq" id="WP_041498952.1">
    <property type="nucleotide sequence ID" value="NZ_BJDV01000004.1"/>
</dbReference>
<accession>A0A0K2LFE6</accession>
<dbReference type="InterPro" id="IPR029060">
    <property type="entry name" value="PIN-like_dom_sf"/>
</dbReference>
<dbReference type="OrthoDB" id="3231195at2"/>
<organism evidence="1 2">
    <name type="scientific">Companilactobacillus heilongjiangensis</name>
    <dbReference type="NCBI Taxonomy" id="1074467"/>
    <lineage>
        <taxon>Bacteria</taxon>
        <taxon>Bacillati</taxon>
        <taxon>Bacillota</taxon>
        <taxon>Bacilli</taxon>
        <taxon>Lactobacillales</taxon>
        <taxon>Lactobacillaceae</taxon>
        <taxon>Companilactobacillus</taxon>
    </lineage>
</organism>